<reference evidence="3" key="1">
    <citation type="submission" date="2017-02" db="UniProtKB">
        <authorList>
            <consortium name="WormBaseParasite"/>
        </authorList>
    </citation>
    <scope>IDENTIFICATION</scope>
</reference>
<accession>A0A0M3JPW9</accession>
<sequence>MKLAEFGVRYQNAIPPMDLIEYRNERRAKLHEQEKERQRIREED</sequence>
<dbReference type="WBParaSite" id="ASIM_0000972001-mRNA-1">
    <property type="protein sequence ID" value="ASIM_0000972001-mRNA-1"/>
    <property type="gene ID" value="ASIM_0000972001"/>
</dbReference>
<evidence type="ECO:0000313" key="2">
    <source>
        <dbReference type="Proteomes" id="UP000267096"/>
    </source>
</evidence>
<reference evidence="1 2" key="2">
    <citation type="submission" date="2018-11" db="EMBL/GenBank/DDBJ databases">
        <authorList>
            <consortium name="Pathogen Informatics"/>
        </authorList>
    </citation>
    <scope>NUCLEOTIDE SEQUENCE [LARGE SCALE GENOMIC DNA]</scope>
</reference>
<proteinExistence type="predicted"/>
<organism evidence="3">
    <name type="scientific">Anisakis simplex</name>
    <name type="common">Herring worm</name>
    <dbReference type="NCBI Taxonomy" id="6269"/>
    <lineage>
        <taxon>Eukaryota</taxon>
        <taxon>Metazoa</taxon>
        <taxon>Ecdysozoa</taxon>
        <taxon>Nematoda</taxon>
        <taxon>Chromadorea</taxon>
        <taxon>Rhabditida</taxon>
        <taxon>Spirurina</taxon>
        <taxon>Ascaridomorpha</taxon>
        <taxon>Ascaridoidea</taxon>
        <taxon>Anisakidae</taxon>
        <taxon>Anisakis</taxon>
        <taxon>Anisakis simplex complex</taxon>
    </lineage>
</organism>
<dbReference type="EMBL" id="UYRR01028886">
    <property type="protein sequence ID" value="VDK39474.1"/>
    <property type="molecule type" value="Genomic_DNA"/>
</dbReference>
<evidence type="ECO:0000313" key="1">
    <source>
        <dbReference type="EMBL" id="VDK39474.1"/>
    </source>
</evidence>
<name>A0A0M3JPW9_ANISI</name>
<dbReference type="Proteomes" id="UP000267096">
    <property type="component" value="Unassembled WGS sequence"/>
</dbReference>
<protein>
    <submittedName>
        <fullName evidence="3">NADH-ubiquinone oxidoreductase ESSS subunit</fullName>
    </submittedName>
</protein>
<keyword evidence="2" id="KW-1185">Reference proteome</keyword>
<evidence type="ECO:0000313" key="3">
    <source>
        <dbReference type="WBParaSite" id="ASIM_0000972001-mRNA-1"/>
    </source>
</evidence>
<dbReference type="AlphaFoldDB" id="A0A0M3JPW9"/>
<gene>
    <name evidence="1" type="ORF">ASIM_LOCUS9449</name>
</gene>